<dbReference type="RefSeq" id="WP_004839207.1">
    <property type="nucleotide sequence ID" value="NZ_JANFMT010000039.1"/>
</dbReference>
<dbReference type="EMBL" id="NGEL01000143">
    <property type="protein sequence ID" value="OTM84288.1"/>
    <property type="molecule type" value="Genomic_DNA"/>
</dbReference>
<comment type="caution">
    <text evidence="1">The sequence shown here is derived from an EMBL/GenBank/DDBJ whole genome shotgun (WGS) entry which is preliminary data.</text>
</comment>
<accession>A0A2C9X3Y4</accession>
<dbReference type="Proteomes" id="UP000194699">
    <property type="component" value="Unassembled WGS sequence"/>
</dbReference>
<reference evidence="2" key="1">
    <citation type="submission" date="2017-05" db="EMBL/GenBank/DDBJ databases">
        <authorList>
            <person name="Kreiswirth B."/>
            <person name="Manca C."/>
            <person name="Chen L."/>
            <person name="Evans S."/>
            <person name="Fowler V."/>
            <person name="Patel R."/>
            <person name="Chambers H."/>
            <person name="Bonomo R."/>
            <person name="Paul V."/>
            <person name="Sankar J."/>
            <person name="Gaind R."/>
            <person name="Ray P."/>
            <person name="Gautam V."/>
            <person name="Biswal M."/>
            <person name="Datta S."/>
            <person name="Walia K."/>
            <person name="Adams M."/>
            <person name="Nelson K."/>
            <person name="Sutton G."/>
            <person name="Fouts D."/>
            <person name="Hujer K."/>
            <person name="Hujer A."/>
        </authorList>
    </citation>
    <scope>NUCLEOTIDE SEQUENCE [LARGE SCALE GENOMIC DNA]</scope>
    <source>
        <strain evidence="2">PR350</strain>
    </source>
</reference>
<sequence length="129" mass="15203">MRLIFEKNYRKPATKPCLECKKIVDTVVHHSRSFKGHLMHIRCTDNLFSTLFLVSSLTESPSLKKSSRDIIKIHQCLICKEHSSGAKGFKHRIVYRGKELELKIHRTCFFNRFNLKYDEATKEIHKLDQ</sequence>
<organism evidence="1 2">
    <name type="scientific">Acinetobacter baumannii</name>
    <dbReference type="NCBI Taxonomy" id="470"/>
    <lineage>
        <taxon>Bacteria</taxon>
        <taxon>Pseudomonadati</taxon>
        <taxon>Pseudomonadota</taxon>
        <taxon>Gammaproteobacteria</taxon>
        <taxon>Moraxellales</taxon>
        <taxon>Moraxellaceae</taxon>
        <taxon>Acinetobacter</taxon>
        <taxon>Acinetobacter calcoaceticus/baumannii complex</taxon>
    </lineage>
</organism>
<evidence type="ECO:0000313" key="1">
    <source>
        <dbReference type="EMBL" id="OTM84288.1"/>
    </source>
</evidence>
<dbReference type="AlphaFoldDB" id="A0A2C9X3Y4"/>
<name>A0A2C9X3Y4_ACIBA</name>
<protein>
    <submittedName>
        <fullName evidence="1">Uncharacterized protein</fullName>
    </submittedName>
</protein>
<evidence type="ECO:0000313" key="2">
    <source>
        <dbReference type="Proteomes" id="UP000194699"/>
    </source>
</evidence>
<proteinExistence type="predicted"/>
<gene>
    <name evidence="1" type="ORF">B9X95_13110</name>
</gene>